<comment type="caution">
    <text evidence="6">The sequence shown here is derived from an EMBL/GenBank/DDBJ whole genome shotgun (WGS) entry which is preliminary data.</text>
</comment>
<sequence>MRSGRLGGLVVLVVAIAALAYWFWPGSSAKHQAEDTAQLAKFALVEANDRSFDGGPALSLTFTQPLDASTRYDEFVQVFEMPARAGERSAPQTSEGEETGYEEAPPAEPSSVSVTPEDTETKGGKVVTGAWVIGENPRLLYFPHIKPQTRYIVQVNPKLKATGGSLLGAEARYSIRTGAVSPAYYFASRGMVLPAKQNGGLPVVTVNVPEVDVQFLRIKNERLPDFLEQVIAGPAKPKKKPNEEGEEEGEGEDWQYDSAHQSLNGAVPHYELDKLHKMAESVYTGRYLTEQKKNRRSVTYIPVEDEKELQEPGIYVAVMTQPGRFRYEHQTTYFYVSDLGLHLRLFENSADTFVSSLTDGKAVKGVEISWLDQRGKVLARGETDGDGRAAFAERVKDARVVLAKKGKQIAMIALKEPALDLSEFDITGAPYKPVRLFAYSGRNLYRPGETFDLSILARDADGHSVQAQPIQAILKRPDGRSQFTAAWQGDKRFPGYFLKRLALPADAPTGFWTLELRTDPASKIPNTVYRFGVEEFLPERMKLDLSSQSPALEQGATFDIDVKGTYLYGAPAAGNQLLGVVQFERNRNPLAAKYPGFEFGDFAEDDAKSREELPETKLDEEGLSQVTVDVSKAKGRHSPFSVRATMSLLETGGRPVIRTIERVLWPAKTLIGVRPLFTGEYTRENSPVEFDVVRVDQQGKMIAAKGLPVRLFREDRDYYWRFEDQRGWHSGFTETDELVETRTISVAASGRAKLTLLVRYGRYRVEILDPETNQTLRYRFYAGWSAKTDEAQGTRPDRVAMKLDKPAYTEGDTAKLTITPPHDGEALVTVEGDRILWVKRISVSAKGTDLKIPVAKEWLRHDLYVTVTSLRPGSQGDLVTPARAIGIVHLPLERSGRHLNVTLEAPQKMRPETVMKVKVRVPEAKGKQAVVTLYAVDVGILNITRFATPDPFEFFFGKLRYGADQHDLYGRLIEKMQGQKGRLKFGGDDAPKPTRSMPKKVKLIDLFSGPVLLNAQGEAEISLPVPDFNGTLRLMVAVASEDRFGSKDAEVIVAAPVVAELATPRFLAFGDKATIALDVHNMSGIDQQFKVAVSSGAGLVIQEGQRTVVLKNQQKSTLRFTVESGQAFGLANINVKVEGKDIQLDRHFPLMVQATTPHTEIRRYITVEAGKSVEVRDADLSGLHPGSVAGHLVLSDKPPIDIRSAIQGLLTYPYGCAEQTTSTAYPHVFVDEAAARRFGLKPYTREQRGQMLEGAIGRIAAMQAPNGGFSLWGNVSDYEYWLSSYVTGFLQDAREQGFAVPEAMHRKAIDFLLRGLQDGAPRLPAKRIELPGISGNNAQPFWEDYRYRDAGRFAVLAHGAYILSRESKAPVSTLRQLYEVRAQAHTGLALVHLGLALHLMGDEKRAQTAIADGLRKGRDGGYWWGDYGTPLRDEALSYALLERHKIKSEGLGNLLPQIAAELQKQRYFSTQEKMALFLAGQSFMAETGEPWAASVVSGGETEQLSAKSTHFRELGVKAIKSGITVSNTGKSPLYLEFALSGHAIKAPESKNDPITLSRTLHSPDGSLIGDRPLKVGESVMVHLVAKSTTQISTGLIVDRIPAGLEIENLNIVQGEQMGTVQIAGMSPAAAMADSRIRHMEFRDDRFVAAVQLGYREIHLFYRARVVTPGTFQVPPVYAEDMYRPNIFGLGSGGGTLKVIDARSDSGAKNAVVPDVVAKP</sequence>
<dbReference type="InterPro" id="IPR047565">
    <property type="entry name" value="Alpha-macroglob_thiol-ester_cl"/>
</dbReference>
<name>A0A4V2W0T2_9PROT</name>
<dbReference type="Pfam" id="PF17973">
    <property type="entry name" value="bMG10"/>
    <property type="match status" value="1"/>
</dbReference>
<dbReference type="Gene3D" id="2.60.40.1930">
    <property type="match status" value="1"/>
</dbReference>
<dbReference type="CDD" id="cd02891">
    <property type="entry name" value="A2M_like"/>
    <property type="match status" value="1"/>
</dbReference>
<organism evidence="6 7">
    <name type="scientific">Sulfurirhabdus autotrophica</name>
    <dbReference type="NCBI Taxonomy" id="1706046"/>
    <lineage>
        <taxon>Bacteria</taxon>
        <taxon>Pseudomonadati</taxon>
        <taxon>Pseudomonadota</taxon>
        <taxon>Betaproteobacteria</taxon>
        <taxon>Nitrosomonadales</taxon>
        <taxon>Sulfuricellaceae</taxon>
        <taxon>Sulfurirhabdus</taxon>
    </lineage>
</organism>
<dbReference type="Gene3D" id="1.50.10.20">
    <property type="match status" value="1"/>
</dbReference>
<dbReference type="InterPro" id="IPR049120">
    <property type="entry name" value="A2M_bMG2"/>
</dbReference>
<dbReference type="Pfam" id="PF17962">
    <property type="entry name" value="bMG6"/>
    <property type="match status" value="1"/>
</dbReference>
<dbReference type="Pfam" id="PF21142">
    <property type="entry name" value="A2M_bMG2"/>
    <property type="match status" value="1"/>
</dbReference>
<dbReference type="SMART" id="SM01359">
    <property type="entry name" value="A2M_N_2"/>
    <property type="match status" value="1"/>
</dbReference>
<dbReference type="InterPro" id="IPR021868">
    <property type="entry name" value="Alpha_2_Macroglob_MG3"/>
</dbReference>
<feature type="domain" description="Alpha-2-macroglobulin bait region" evidence="4">
    <location>
        <begin position="799"/>
        <end position="943"/>
    </location>
</feature>
<feature type="region of interest" description="Disordered" evidence="3">
    <location>
        <begin position="230"/>
        <end position="253"/>
    </location>
</feature>
<dbReference type="EMBL" id="SMCO01000031">
    <property type="protein sequence ID" value="TCV80079.1"/>
    <property type="molecule type" value="Genomic_DNA"/>
</dbReference>
<dbReference type="PIRSF" id="PIRSF038980">
    <property type="entry name" value="A2M_bac"/>
    <property type="match status" value="1"/>
</dbReference>
<dbReference type="PANTHER" id="PTHR40094:SF1">
    <property type="entry name" value="UBIQUITIN DOMAIN-CONTAINING PROTEIN"/>
    <property type="match status" value="1"/>
</dbReference>
<dbReference type="InterPro" id="IPR011626">
    <property type="entry name" value="Alpha-macroglobulin_TED"/>
</dbReference>
<evidence type="ECO:0000259" key="5">
    <source>
        <dbReference type="SMART" id="SM01360"/>
    </source>
</evidence>
<feature type="region of interest" description="Disordered" evidence="3">
    <location>
        <begin position="83"/>
        <end position="122"/>
    </location>
</feature>
<evidence type="ECO:0000313" key="7">
    <source>
        <dbReference type="Proteomes" id="UP000295367"/>
    </source>
</evidence>
<gene>
    <name evidence="6" type="ORF">EDC63_13114</name>
</gene>
<dbReference type="OrthoDB" id="9767116at2"/>
<proteinExistence type="inferred from homology"/>
<dbReference type="InterPro" id="IPR051802">
    <property type="entry name" value="YfhM-like"/>
</dbReference>
<evidence type="ECO:0000256" key="1">
    <source>
        <dbReference type="ARBA" id="ARBA00010556"/>
    </source>
</evidence>
<dbReference type="SMART" id="SM01360">
    <property type="entry name" value="A2M"/>
    <property type="match status" value="1"/>
</dbReference>
<evidence type="ECO:0000256" key="3">
    <source>
        <dbReference type="SAM" id="MobiDB-lite"/>
    </source>
</evidence>
<evidence type="ECO:0000313" key="6">
    <source>
        <dbReference type="EMBL" id="TCV80079.1"/>
    </source>
</evidence>
<protein>
    <recommendedName>
        <fullName evidence="8">Alpha-2-macroglobulin family protein</fullName>
    </recommendedName>
</protein>
<dbReference type="Pfam" id="PF01835">
    <property type="entry name" value="MG2"/>
    <property type="match status" value="1"/>
</dbReference>
<dbReference type="SMART" id="SM01419">
    <property type="entry name" value="Thiol-ester_cl"/>
    <property type="match status" value="1"/>
</dbReference>
<dbReference type="InterPro" id="IPR002890">
    <property type="entry name" value="MG2"/>
</dbReference>
<dbReference type="GO" id="GO:0004866">
    <property type="term" value="F:endopeptidase inhibitor activity"/>
    <property type="evidence" value="ECO:0007669"/>
    <property type="project" value="InterPro"/>
</dbReference>
<reference evidence="6 7" key="1">
    <citation type="submission" date="2019-03" db="EMBL/GenBank/DDBJ databases">
        <title>Genomic Encyclopedia of Type Strains, Phase IV (KMG-IV): sequencing the most valuable type-strain genomes for metagenomic binning, comparative biology and taxonomic classification.</title>
        <authorList>
            <person name="Goeker M."/>
        </authorList>
    </citation>
    <scope>NUCLEOTIDE SEQUENCE [LARGE SCALE GENOMIC DNA]</scope>
    <source>
        <strain evidence="6 7">DSM 100309</strain>
    </source>
</reference>
<dbReference type="InterPro" id="IPR008930">
    <property type="entry name" value="Terpenoid_cyclase/PrenylTrfase"/>
</dbReference>
<dbReference type="GO" id="GO:0005615">
    <property type="term" value="C:extracellular space"/>
    <property type="evidence" value="ECO:0007669"/>
    <property type="project" value="InterPro"/>
</dbReference>
<dbReference type="PANTHER" id="PTHR40094">
    <property type="entry name" value="ALPHA-2-MACROGLOBULIN HOMOLOG"/>
    <property type="match status" value="1"/>
</dbReference>
<comment type="similarity">
    <text evidence="1">Belongs to the protease inhibitor I39 (alpha-2-macroglobulin) family. Bacterial alpha-2-macroglobulin subfamily.</text>
</comment>
<evidence type="ECO:0008006" key="8">
    <source>
        <dbReference type="Google" id="ProtNLM"/>
    </source>
</evidence>
<accession>A0A4V2W0T2</accession>
<dbReference type="InterPro" id="IPR026284">
    <property type="entry name" value="A2MG_proteobact"/>
</dbReference>
<keyword evidence="2" id="KW-0732">Signal</keyword>
<dbReference type="InterPro" id="IPR041462">
    <property type="entry name" value="Bact_A2M_MG6"/>
</dbReference>
<dbReference type="RefSeq" id="WP_124946868.1">
    <property type="nucleotide sequence ID" value="NZ_BHVT01000044.1"/>
</dbReference>
<dbReference type="InterPro" id="IPR011625">
    <property type="entry name" value="A2M_N_BRD"/>
</dbReference>
<dbReference type="Pfam" id="PF17972">
    <property type="entry name" value="bMG5"/>
    <property type="match status" value="1"/>
</dbReference>
<dbReference type="Pfam" id="PF07703">
    <property type="entry name" value="A2M_BRD"/>
    <property type="match status" value="1"/>
</dbReference>
<feature type="domain" description="Alpha-2-macroglobulin" evidence="5">
    <location>
        <begin position="1006"/>
        <end position="1093"/>
    </location>
</feature>
<dbReference type="Pfam" id="PF00207">
    <property type="entry name" value="A2M"/>
    <property type="match status" value="1"/>
</dbReference>
<keyword evidence="7" id="KW-1185">Reference proteome</keyword>
<dbReference type="Proteomes" id="UP000295367">
    <property type="component" value="Unassembled WGS sequence"/>
</dbReference>
<dbReference type="InterPro" id="IPR041203">
    <property type="entry name" value="Bact_A2M_MG5"/>
</dbReference>
<evidence type="ECO:0000259" key="4">
    <source>
        <dbReference type="SMART" id="SM01359"/>
    </source>
</evidence>
<dbReference type="Pfam" id="PF11974">
    <property type="entry name" value="bMG3"/>
    <property type="match status" value="1"/>
</dbReference>
<feature type="compositionally biased region" description="Acidic residues" evidence="3">
    <location>
        <begin position="244"/>
        <end position="253"/>
    </location>
</feature>
<dbReference type="SUPFAM" id="SSF48239">
    <property type="entry name" value="Terpenoid cyclases/Protein prenyltransferases"/>
    <property type="match status" value="1"/>
</dbReference>
<dbReference type="InterPro" id="IPR001599">
    <property type="entry name" value="Macroglobln_a2"/>
</dbReference>
<dbReference type="InterPro" id="IPR041246">
    <property type="entry name" value="Bact_MG10"/>
</dbReference>
<evidence type="ECO:0000256" key="2">
    <source>
        <dbReference type="ARBA" id="ARBA00022729"/>
    </source>
</evidence>
<dbReference type="Pfam" id="PF07678">
    <property type="entry name" value="TED_complement"/>
    <property type="match status" value="1"/>
</dbReference>